<organism evidence="1 2">
    <name type="scientific">Blattamonas nauphoetae</name>
    <dbReference type="NCBI Taxonomy" id="2049346"/>
    <lineage>
        <taxon>Eukaryota</taxon>
        <taxon>Metamonada</taxon>
        <taxon>Preaxostyla</taxon>
        <taxon>Oxymonadida</taxon>
        <taxon>Blattamonas</taxon>
    </lineage>
</organism>
<proteinExistence type="predicted"/>
<comment type="caution">
    <text evidence="1">The sequence shown here is derived from an EMBL/GenBank/DDBJ whole genome shotgun (WGS) entry which is preliminary data.</text>
</comment>
<evidence type="ECO:0000313" key="1">
    <source>
        <dbReference type="EMBL" id="KAK2948950.1"/>
    </source>
</evidence>
<dbReference type="EMBL" id="JARBJD010000166">
    <property type="protein sequence ID" value="KAK2948950.1"/>
    <property type="molecule type" value="Genomic_DNA"/>
</dbReference>
<sequence>MGQVGSKVGLKGRFEDYFSMPSQPITQVELGPSKNIPEYLLMKHIRVIWQIETELDEWENVGQGFWYIPTENNLGYRLRVCVYQLQFVTNTSEPTPPEAIGQEWQITELDPNLINIRSILNPLECDPFDKILLTTLVCYLICCSHFFSTV</sequence>
<reference evidence="1 2" key="1">
    <citation type="journal article" date="2022" name="bioRxiv">
        <title>Genomics of Preaxostyla Flagellates Illuminates Evolutionary Transitions and the Path Towards Mitochondrial Loss.</title>
        <authorList>
            <person name="Novak L.V.F."/>
            <person name="Treitli S.C."/>
            <person name="Pyrih J."/>
            <person name="Halakuc P."/>
            <person name="Pipaliya S.V."/>
            <person name="Vacek V."/>
            <person name="Brzon O."/>
            <person name="Soukal P."/>
            <person name="Eme L."/>
            <person name="Dacks J.B."/>
            <person name="Karnkowska A."/>
            <person name="Elias M."/>
            <person name="Hampl V."/>
        </authorList>
    </citation>
    <scope>NUCLEOTIDE SEQUENCE [LARGE SCALE GENOMIC DNA]</scope>
    <source>
        <strain evidence="1">NAU3</strain>
        <tissue evidence="1">Gut</tissue>
    </source>
</reference>
<protein>
    <submittedName>
        <fullName evidence="1">Uncharacterized protein</fullName>
    </submittedName>
</protein>
<evidence type="ECO:0000313" key="2">
    <source>
        <dbReference type="Proteomes" id="UP001281761"/>
    </source>
</evidence>
<name>A0ABQ9XC80_9EUKA</name>
<keyword evidence="2" id="KW-1185">Reference proteome</keyword>
<accession>A0ABQ9XC80</accession>
<dbReference type="Proteomes" id="UP001281761">
    <property type="component" value="Unassembled WGS sequence"/>
</dbReference>
<gene>
    <name evidence="1" type="ORF">BLNAU_16168</name>
</gene>